<dbReference type="SUPFAM" id="SSF48403">
    <property type="entry name" value="Ankyrin repeat"/>
    <property type="match status" value="1"/>
</dbReference>
<dbReference type="Proteomes" id="UP000826195">
    <property type="component" value="Unassembled WGS sequence"/>
</dbReference>
<dbReference type="InterPro" id="IPR002110">
    <property type="entry name" value="Ankyrin_rpt"/>
</dbReference>
<keyword evidence="5" id="KW-1185">Reference proteome</keyword>
<evidence type="ECO:0000313" key="5">
    <source>
        <dbReference type="Proteomes" id="UP000826195"/>
    </source>
</evidence>
<dbReference type="PANTHER" id="PTHR24198:SF165">
    <property type="entry name" value="ANKYRIN REPEAT-CONTAINING PROTEIN-RELATED"/>
    <property type="match status" value="1"/>
</dbReference>
<gene>
    <name evidence="4" type="ORF">KQX54_015843</name>
</gene>
<dbReference type="Pfam" id="PF00023">
    <property type="entry name" value="Ank"/>
    <property type="match status" value="1"/>
</dbReference>
<keyword evidence="2 3" id="KW-0040">ANK repeat</keyword>
<evidence type="ECO:0000256" key="3">
    <source>
        <dbReference type="PROSITE-ProRule" id="PRU00023"/>
    </source>
</evidence>
<keyword evidence="1" id="KW-0677">Repeat</keyword>
<dbReference type="Gene3D" id="1.25.40.20">
    <property type="entry name" value="Ankyrin repeat-containing domain"/>
    <property type="match status" value="3"/>
</dbReference>
<feature type="repeat" description="ANK" evidence="3">
    <location>
        <begin position="258"/>
        <end position="290"/>
    </location>
</feature>
<feature type="repeat" description="ANK" evidence="3">
    <location>
        <begin position="110"/>
        <end position="138"/>
    </location>
</feature>
<dbReference type="InterPro" id="IPR036770">
    <property type="entry name" value="Ankyrin_rpt-contain_sf"/>
</dbReference>
<dbReference type="SMART" id="SM00248">
    <property type="entry name" value="ANK"/>
    <property type="match status" value="12"/>
</dbReference>
<comment type="caution">
    <text evidence="4">The sequence shown here is derived from an EMBL/GenBank/DDBJ whole genome shotgun (WGS) entry which is preliminary data.</text>
</comment>
<feature type="repeat" description="ANK" evidence="3">
    <location>
        <begin position="46"/>
        <end position="74"/>
    </location>
</feature>
<protein>
    <recommendedName>
        <fullName evidence="6">Ankyrin repeat protein</fullName>
    </recommendedName>
</protein>
<proteinExistence type="predicted"/>
<evidence type="ECO:0000256" key="2">
    <source>
        <dbReference type="ARBA" id="ARBA00023043"/>
    </source>
</evidence>
<dbReference type="EMBL" id="JAHXZJ010002237">
    <property type="protein sequence ID" value="KAH0546892.1"/>
    <property type="molecule type" value="Genomic_DNA"/>
</dbReference>
<name>A0AAV7I7S8_COTGL</name>
<dbReference type="PANTHER" id="PTHR24198">
    <property type="entry name" value="ANKYRIN REPEAT AND PROTEIN KINASE DOMAIN-CONTAINING PROTEIN"/>
    <property type="match status" value="1"/>
</dbReference>
<evidence type="ECO:0000313" key="4">
    <source>
        <dbReference type="EMBL" id="KAH0546892.1"/>
    </source>
</evidence>
<dbReference type="PRINTS" id="PR01415">
    <property type="entry name" value="ANKYRIN"/>
</dbReference>
<reference evidence="4 5" key="1">
    <citation type="journal article" date="2021" name="J. Hered.">
        <title>A chromosome-level genome assembly of the parasitoid wasp, Cotesia glomerata (Hymenoptera: Braconidae).</title>
        <authorList>
            <person name="Pinto B.J."/>
            <person name="Weis J.J."/>
            <person name="Gamble T."/>
            <person name="Ode P.J."/>
            <person name="Paul R."/>
            <person name="Zaspel J.M."/>
        </authorList>
    </citation>
    <scope>NUCLEOTIDE SEQUENCE [LARGE SCALE GENOMIC DNA]</scope>
    <source>
        <strain evidence="4">CgM1</strain>
    </source>
</reference>
<evidence type="ECO:0000256" key="1">
    <source>
        <dbReference type="ARBA" id="ARBA00022737"/>
    </source>
</evidence>
<organism evidence="4 5">
    <name type="scientific">Cotesia glomerata</name>
    <name type="common">Lepidopteran parasitic wasp</name>
    <name type="synonym">Apanteles glomeratus</name>
    <dbReference type="NCBI Taxonomy" id="32391"/>
    <lineage>
        <taxon>Eukaryota</taxon>
        <taxon>Metazoa</taxon>
        <taxon>Ecdysozoa</taxon>
        <taxon>Arthropoda</taxon>
        <taxon>Hexapoda</taxon>
        <taxon>Insecta</taxon>
        <taxon>Pterygota</taxon>
        <taxon>Neoptera</taxon>
        <taxon>Endopterygota</taxon>
        <taxon>Hymenoptera</taxon>
        <taxon>Apocrita</taxon>
        <taxon>Ichneumonoidea</taxon>
        <taxon>Braconidae</taxon>
        <taxon>Microgastrinae</taxon>
        <taxon>Cotesia</taxon>
    </lineage>
</organism>
<dbReference type="PROSITE" id="PS50297">
    <property type="entry name" value="ANK_REP_REGION"/>
    <property type="match status" value="6"/>
</dbReference>
<accession>A0AAV7I7S8</accession>
<sequence length="649" mass="73888">MDSKQGNENAAKVNRRLLYNAVVSRNIEQVKILINRGVSLNTILDGDITPLCLAIKTDNIELSKYLLDKGADINYSFGGKMPLHLAITYSSFDFVKYLVDKSANINAIISKKTPLHVAISEGNDEIIKYLLDKGANINPICINCAIKSPLHLAVPISLDHEETDENKNEIAKYLIQKGANINFASENKTPIHLAVERNNIKLLKQLLSKGASLNFVDNNQSPLHLAINNNNQNTLRNNNNKIVKLLLKNGADIDAFCDNKTSLNLAIIHKNLKSVRDLVHRGANVNLISNENGADLTAICDREILLGVAACRNPFEIAQYLLEKLLPVTKDRLFLRPLIITCCKQSEACQITIRIHYNSMARFIMEQDATLITTEILHVAIQYDNLEIVSYLIAKGRVNVNEFYDNRILFFYALKAGSCKIIEFLIDNQAEVSCIYNNMSCLQIMMVHYTTVSANVKYLLMAGYDVNMEDENKKVAADYLEQYNHKRDFVEIVQKHIIKLIAANLYVCSKNKKAALAHKSYNLIYLQCAKEVNLMKLDEASITFDVRVTCHDLLRKSIHKSALRFKYLFRNRFCNFEKPCIPSEILPRLNHYGSIEFRLVKVLERAEFLVKVDDFVIDIAQSLLLDPEVMREFFEYFSNQELKLIPDFL</sequence>
<evidence type="ECO:0008006" key="6">
    <source>
        <dbReference type="Google" id="ProtNLM"/>
    </source>
</evidence>
<feature type="repeat" description="ANK" evidence="3">
    <location>
        <begin position="78"/>
        <end position="110"/>
    </location>
</feature>
<dbReference type="Pfam" id="PF12796">
    <property type="entry name" value="Ank_2"/>
    <property type="match status" value="4"/>
</dbReference>
<dbReference type="PROSITE" id="PS50088">
    <property type="entry name" value="ANK_REPEAT"/>
    <property type="match status" value="6"/>
</dbReference>
<dbReference type="AlphaFoldDB" id="A0AAV7I7S8"/>
<feature type="repeat" description="ANK" evidence="3">
    <location>
        <begin position="218"/>
        <end position="258"/>
    </location>
</feature>
<feature type="repeat" description="ANK" evidence="3">
    <location>
        <begin position="186"/>
        <end position="218"/>
    </location>
</feature>